<sequence>MLDSYLLAPIASSALQLWVRSQLDRVTALEVEVVGGDRALLHGQVERVVLRATKAVYRGLQLGKADFAADRVRLEPSLFGRWMQPTAPVTIVGEVRLHSEDLRASLASLLLSRALTEICATALQVDGVCWTWVACDRAGLRLWGDRAGEPVAIQAGLHAIAPQVIWLSPLAVTVGQSRRVLPEGYRLTLGSEIALETLQLEAEGMRISGCVWIVPER</sequence>
<keyword evidence="2" id="KW-1185">Reference proteome</keyword>
<accession>U5DTX5</accession>
<organism evidence="1 2">
    <name type="scientific">Rubidibacter lacunae KORDI 51-2</name>
    <dbReference type="NCBI Taxonomy" id="582515"/>
    <lineage>
        <taxon>Bacteria</taxon>
        <taxon>Bacillati</taxon>
        <taxon>Cyanobacteriota</taxon>
        <taxon>Cyanophyceae</taxon>
        <taxon>Oscillatoriophycideae</taxon>
        <taxon>Chroococcales</taxon>
        <taxon>Aphanothecaceae</taxon>
        <taxon>Rubidibacter</taxon>
    </lineage>
</organism>
<evidence type="ECO:0008006" key="3">
    <source>
        <dbReference type="Google" id="ProtNLM"/>
    </source>
</evidence>
<reference evidence="1 2" key="1">
    <citation type="submission" date="2013-05" db="EMBL/GenBank/DDBJ databases">
        <title>Draft genome sequence of Rubidibacter lacunae KORDI 51-2.</title>
        <authorList>
            <person name="Choi D.H."/>
            <person name="Noh J.H."/>
            <person name="Kwon K.-K."/>
            <person name="Lee J.-H."/>
            <person name="Ryu J.-Y."/>
        </authorList>
    </citation>
    <scope>NUCLEOTIDE SEQUENCE [LARGE SCALE GENOMIC DNA]</scope>
    <source>
        <strain evidence="1 2">KORDI 51-2</strain>
    </source>
</reference>
<name>U5DTX5_9CHRO</name>
<protein>
    <recommendedName>
        <fullName evidence="3">DUF2993 domain-containing protein</fullName>
    </recommendedName>
</protein>
<comment type="caution">
    <text evidence="1">The sequence shown here is derived from an EMBL/GenBank/DDBJ whole genome shotgun (WGS) entry which is preliminary data.</text>
</comment>
<proteinExistence type="predicted"/>
<gene>
    <name evidence="1" type="ORF">KR51_00000140</name>
</gene>
<evidence type="ECO:0000313" key="2">
    <source>
        <dbReference type="Proteomes" id="UP000016960"/>
    </source>
</evidence>
<dbReference type="Proteomes" id="UP000016960">
    <property type="component" value="Unassembled WGS sequence"/>
</dbReference>
<dbReference type="EMBL" id="ASSJ01000001">
    <property type="protein sequence ID" value="ERN43125.1"/>
    <property type="molecule type" value="Genomic_DNA"/>
</dbReference>
<evidence type="ECO:0000313" key="1">
    <source>
        <dbReference type="EMBL" id="ERN43125.1"/>
    </source>
</evidence>
<dbReference type="AlphaFoldDB" id="U5DTX5"/>
<dbReference type="InParanoid" id="U5DTX5"/>
<dbReference type="OrthoDB" id="460303at2"/>
<dbReference type="Pfam" id="PF11209">
    <property type="entry name" value="LmeA"/>
    <property type="match status" value="1"/>
</dbReference>
<dbReference type="InterPro" id="IPR021373">
    <property type="entry name" value="DUF2993"/>
</dbReference>
<dbReference type="RefSeq" id="WP_022603658.1">
    <property type="nucleotide sequence ID" value="NZ_ASSJ01000001.1"/>
</dbReference>
<dbReference type="STRING" id="582515.KR51_00000140"/>